<dbReference type="EC" id="2.7.13.3" evidence="2"/>
<evidence type="ECO:0000313" key="10">
    <source>
        <dbReference type="Proteomes" id="UP000631421"/>
    </source>
</evidence>
<keyword evidence="3 6" id="KW-0597">Phosphoprotein</keyword>
<name>A0A926UWB4_9CYAN</name>
<dbReference type="Pfam" id="PF00072">
    <property type="entry name" value="Response_reg"/>
    <property type="match status" value="1"/>
</dbReference>
<dbReference type="RefSeq" id="WP_190352435.1">
    <property type="nucleotide sequence ID" value="NZ_JACJPY010000076.1"/>
</dbReference>
<dbReference type="AlphaFoldDB" id="A0A926UWB4"/>
<evidence type="ECO:0000259" key="8">
    <source>
        <dbReference type="PROSITE" id="PS50110"/>
    </source>
</evidence>
<comment type="catalytic activity">
    <reaction evidence="1">
        <text>ATP + protein L-histidine = ADP + protein N-phospho-L-histidine.</text>
        <dbReference type="EC" id="2.7.13.3"/>
    </reaction>
</comment>
<dbReference type="InterPro" id="IPR036890">
    <property type="entry name" value="HATPase_C_sf"/>
</dbReference>
<feature type="modified residue" description="4-aspartylphosphate" evidence="6">
    <location>
        <position position="70"/>
    </location>
</feature>
<protein>
    <recommendedName>
        <fullName evidence="2">histidine kinase</fullName>
        <ecNumber evidence="2">2.7.13.3</ecNumber>
    </recommendedName>
</protein>
<dbReference type="CDD" id="cd19920">
    <property type="entry name" value="REC_PA4781-like"/>
    <property type="match status" value="1"/>
</dbReference>
<dbReference type="Pfam" id="PF02518">
    <property type="entry name" value="HATPase_c"/>
    <property type="match status" value="1"/>
</dbReference>
<reference evidence="9" key="2">
    <citation type="submission" date="2020-08" db="EMBL/GenBank/DDBJ databases">
        <authorList>
            <person name="Chen M."/>
            <person name="Teng W."/>
            <person name="Zhao L."/>
            <person name="Hu C."/>
            <person name="Zhou Y."/>
            <person name="Han B."/>
            <person name="Song L."/>
            <person name="Shu W."/>
        </authorList>
    </citation>
    <scope>NUCLEOTIDE SEQUENCE</scope>
    <source>
        <strain evidence="9">FACHB-1277</strain>
    </source>
</reference>
<comment type="caution">
    <text evidence="9">The sequence shown here is derived from an EMBL/GenBank/DDBJ whole genome shotgun (WGS) entry which is preliminary data.</text>
</comment>
<keyword evidence="5" id="KW-0902">Two-component regulatory system</keyword>
<dbReference type="Gene3D" id="3.40.50.2300">
    <property type="match status" value="1"/>
</dbReference>
<feature type="domain" description="Response regulatory" evidence="8">
    <location>
        <begin position="21"/>
        <end position="137"/>
    </location>
</feature>
<dbReference type="Pfam" id="PF00512">
    <property type="entry name" value="HisKA"/>
    <property type="match status" value="1"/>
</dbReference>
<evidence type="ECO:0000256" key="6">
    <source>
        <dbReference type="PROSITE-ProRule" id="PRU00169"/>
    </source>
</evidence>
<dbReference type="SUPFAM" id="SSF55874">
    <property type="entry name" value="ATPase domain of HSP90 chaperone/DNA topoisomerase II/histidine kinase"/>
    <property type="match status" value="1"/>
</dbReference>
<keyword evidence="10" id="KW-1185">Reference proteome</keyword>
<organism evidence="9 10">
    <name type="scientific">Pseudanabaena cinerea FACHB-1277</name>
    <dbReference type="NCBI Taxonomy" id="2949581"/>
    <lineage>
        <taxon>Bacteria</taxon>
        <taxon>Bacillati</taxon>
        <taxon>Cyanobacteriota</taxon>
        <taxon>Cyanophyceae</taxon>
        <taxon>Pseudanabaenales</taxon>
        <taxon>Pseudanabaenaceae</taxon>
        <taxon>Pseudanabaena</taxon>
        <taxon>Pseudanabaena cinerea</taxon>
    </lineage>
</organism>
<accession>A0A926UWB4</accession>
<keyword evidence="4 9" id="KW-0808">Transferase</keyword>
<dbReference type="InterPro" id="IPR001789">
    <property type="entry name" value="Sig_transdc_resp-reg_receiver"/>
</dbReference>
<dbReference type="SMART" id="SM00388">
    <property type="entry name" value="HisKA"/>
    <property type="match status" value="1"/>
</dbReference>
<proteinExistence type="predicted"/>
<dbReference type="SMART" id="SM00387">
    <property type="entry name" value="HATPase_c"/>
    <property type="match status" value="1"/>
</dbReference>
<dbReference type="PROSITE" id="PS50110">
    <property type="entry name" value="RESPONSE_REGULATORY"/>
    <property type="match status" value="1"/>
</dbReference>
<dbReference type="EMBL" id="JACJPY010000076">
    <property type="protein sequence ID" value="MBD2152023.1"/>
    <property type="molecule type" value="Genomic_DNA"/>
</dbReference>
<evidence type="ECO:0000256" key="2">
    <source>
        <dbReference type="ARBA" id="ARBA00012438"/>
    </source>
</evidence>
<sequence length="427" mass="47356">METNNLEAEDTANLCHSIEGCVLVVDDNPTNLSVLVNILRDVGLRVLVATDGESALEQVAYNKPDLILLDVMMPGIDGFETCQRLKANPDTANIPVIFMTALSETVDKVRGLSMGAVDYVTKPFEHEEVLVRIRTHITLAKQRKIIEEQNIALQIEISDRKLAEKALTVFLHAVSHDLRNPVMGLLMVLDNLEKQSPDHDVIMPRKTLTRIRESSDRQLALINSLLESHVNDVYGMEVQPQPVDIYPIIQSAINDLQGLLEYENTEVNIKILPDLPLGLVDPIQIHRVFQNLIANAVKHNPPNLSLTISISLQSVNLQSVNLQSVNLQSVNLQGERNNDLHHSSPLIYCEVIDDGVGMTAEQSASLFELYAQGKKEHNLNRRSLSLGLGLYICRQIVKANGGEIGVESEVGVGSRFWFTLPSIAKVP</sequence>
<dbReference type="InterPro" id="IPR036097">
    <property type="entry name" value="HisK_dim/P_sf"/>
</dbReference>
<dbReference type="PANTHER" id="PTHR43547">
    <property type="entry name" value="TWO-COMPONENT HISTIDINE KINASE"/>
    <property type="match status" value="1"/>
</dbReference>
<dbReference type="SUPFAM" id="SSF47384">
    <property type="entry name" value="Homodimeric domain of signal transducing histidine kinase"/>
    <property type="match status" value="1"/>
</dbReference>
<dbReference type="InterPro" id="IPR011006">
    <property type="entry name" value="CheY-like_superfamily"/>
</dbReference>
<dbReference type="Gene3D" id="3.30.565.10">
    <property type="entry name" value="Histidine kinase-like ATPase, C-terminal domain"/>
    <property type="match status" value="1"/>
</dbReference>
<keyword evidence="4 9" id="KW-0418">Kinase</keyword>
<reference evidence="9" key="1">
    <citation type="journal article" date="2015" name="ISME J.">
        <title>Draft Genome Sequence of Streptomyces incarnatus NRRL8089, which Produces the Nucleoside Antibiotic Sinefungin.</title>
        <authorList>
            <person name="Oshima K."/>
            <person name="Hattori M."/>
            <person name="Shimizu H."/>
            <person name="Fukuda K."/>
            <person name="Nemoto M."/>
            <person name="Inagaki K."/>
            <person name="Tamura T."/>
        </authorList>
    </citation>
    <scope>NUCLEOTIDE SEQUENCE</scope>
    <source>
        <strain evidence="9">FACHB-1277</strain>
    </source>
</reference>
<dbReference type="Proteomes" id="UP000631421">
    <property type="component" value="Unassembled WGS sequence"/>
</dbReference>
<dbReference type="InterPro" id="IPR004358">
    <property type="entry name" value="Sig_transdc_His_kin-like_C"/>
</dbReference>
<gene>
    <name evidence="9" type="ORF">H6F44_18115</name>
</gene>
<dbReference type="InterPro" id="IPR005467">
    <property type="entry name" value="His_kinase_dom"/>
</dbReference>
<evidence type="ECO:0000256" key="3">
    <source>
        <dbReference type="ARBA" id="ARBA00022553"/>
    </source>
</evidence>
<evidence type="ECO:0000313" key="9">
    <source>
        <dbReference type="EMBL" id="MBD2152023.1"/>
    </source>
</evidence>
<dbReference type="SUPFAM" id="SSF52172">
    <property type="entry name" value="CheY-like"/>
    <property type="match status" value="1"/>
</dbReference>
<dbReference type="GO" id="GO:0000155">
    <property type="term" value="F:phosphorelay sensor kinase activity"/>
    <property type="evidence" value="ECO:0007669"/>
    <property type="project" value="InterPro"/>
</dbReference>
<evidence type="ECO:0000259" key="7">
    <source>
        <dbReference type="PROSITE" id="PS50109"/>
    </source>
</evidence>
<dbReference type="InterPro" id="IPR003661">
    <property type="entry name" value="HisK_dim/P_dom"/>
</dbReference>
<evidence type="ECO:0000256" key="4">
    <source>
        <dbReference type="ARBA" id="ARBA00022777"/>
    </source>
</evidence>
<dbReference type="CDD" id="cd00082">
    <property type="entry name" value="HisKA"/>
    <property type="match status" value="1"/>
</dbReference>
<evidence type="ECO:0000256" key="1">
    <source>
        <dbReference type="ARBA" id="ARBA00000085"/>
    </source>
</evidence>
<evidence type="ECO:0000256" key="5">
    <source>
        <dbReference type="ARBA" id="ARBA00023012"/>
    </source>
</evidence>
<feature type="domain" description="Histidine kinase" evidence="7">
    <location>
        <begin position="173"/>
        <end position="424"/>
    </location>
</feature>
<dbReference type="Gene3D" id="1.10.287.130">
    <property type="match status" value="1"/>
</dbReference>
<dbReference type="PRINTS" id="PR00344">
    <property type="entry name" value="BCTRLSENSOR"/>
</dbReference>
<dbReference type="InterPro" id="IPR003594">
    <property type="entry name" value="HATPase_dom"/>
</dbReference>
<dbReference type="PROSITE" id="PS50109">
    <property type="entry name" value="HIS_KIN"/>
    <property type="match status" value="1"/>
</dbReference>
<dbReference type="SMART" id="SM00448">
    <property type="entry name" value="REC"/>
    <property type="match status" value="1"/>
</dbReference>
<dbReference type="PANTHER" id="PTHR43547:SF2">
    <property type="entry name" value="HYBRID SIGNAL TRANSDUCTION HISTIDINE KINASE C"/>
    <property type="match status" value="1"/>
</dbReference>